<dbReference type="AlphaFoldDB" id="A0AAW1QIY6"/>
<protein>
    <recommendedName>
        <fullName evidence="6">50S ribosomal protein L10</fullName>
    </recommendedName>
</protein>
<name>A0AAW1QIY6_9CHLO</name>
<dbReference type="Pfam" id="PF00466">
    <property type="entry name" value="Ribosomal_L10"/>
    <property type="match status" value="1"/>
</dbReference>
<evidence type="ECO:0000256" key="1">
    <source>
        <dbReference type="ARBA" id="ARBA00008889"/>
    </source>
</evidence>
<evidence type="ECO:0000313" key="4">
    <source>
        <dbReference type="EMBL" id="KAK9821422.1"/>
    </source>
</evidence>
<dbReference type="Gene3D" id="3.30.70.1730">
    <property type="match status" value="1"/>
</dbReference>
<dbReference type="Proteomes" id="UP001445335">
    <property type="component" value="Unassembled WGS sequence"/>
</dbReference>
<dbReference type="GO" id="GO:1990904">
    <property type="term" value="C:ribonucleoprotein complex"/>
    <property type="evidence" value="ECO:0007669"/>
    <property type="project" value="UniProtKB-KW"/>
</dbReference>
<dbReference type="InterPro" id="IPR043141">
    <property type="entry name" value="Ribosomal_uL10-like_sf"/>
</dbReference>
<sequence length="220" mass="24054">MAALPGKGVRRAAVLTVENAINRATKEKRLAELTEALEQSTVVFGLRYNKISVKNFEAFRRSLPEGSRLIVSKNTLLGLAADRVDGWSDLKRDIKLENAWVFSNEDAMASSIKAFLAFEKKLLEPIPKADRATTKLTEITAGVMEGSFLDDAGVRRLEKMPTKKELIATIARLIKQVPTKVAVSIRQVPAKVGYAVKALADGDDDKSKLVGDVFPKAESA</sequence>
<gene>
    <name evidence="4" type="ORF">WJX81_002482</name>
</gene>
<dbReference type="GO" id="GO:0005840">
    <property type="term" value="C:ribosome"/>
    <property type="evidence" value="ECO:0007669"/>
    <property type="project" value="UniProtKB-KW"/>
</dbReference>
<proteinExistence type="inferred from homology"/>
<keyword evidence="5" id="KW-1185">Reference proteome</keyword>
<keyword evidence="3" id="KW-0687">Ribonucleoprotein</keyword>
<evidence type="ECO:0000256" key="2">
    <source>
        <dbReference type="ARBA" id="ARBA00022980"/>
    </source>
</evidence>
<dbReference type="PANTHER" id="PTHR11560">
    <property type="entry name" value="39S RIBOSOMAL PROTEIN L10, MITOCHONDRIAL"/>
    <property type="match status" value="1"/>
</dbReference>
<dbReference type="CDD" id="cd05797">
    <property type="entry name" value="Ribosomal_L10"/>
    <property type="match status" value="1"/>
</dbReference>
<keyword evidence="2" id="KW-0689">Ribosomal protein</keyword>
<reference evidence="4 5" key="1">
    <citation type="journal article" date="2024" name="Nat. Commun.">
        <title>Phylogenomics reveals the evolutionary origins of lichenization in chlorophyte algae.</title>
        <authorList>
            <person name="Puginier C."/>
            <person name="Libourel C."/>
            <person name="Otte J."/>
            <person name="Skaloud P."/>
            <person name="Haon M."/>
            <person name="Grisel S."/>
            <person name="Petersen M."/>
            <person name="Berrin J.G."/>
            <person name="Delaux P.M."/>
            <person name="Dal Grande F."/>
            <person name="Keller J."/>
        </authorList>
    </citation>
    <scope>NUCLEOTIDE SEQUENCE [LARGE SCALE GENOMIC DNA]</scope>
    <source>
        <strain evidence="4 5">SAG 245.80</strain>
    </source>
</reference>
<dbReference type="NCBIfam" id="NF000955">
    <property type="entry name" value="PRK00099.1-1"/>
    <property type="match status" value="1"/>
</dbReference>
<dbReference type="EMBL" id="JALJOU010000102">
    <property type="protein sequence ID" value="KAK9821422.1"/>
    <property type="molecule type" value="Genomic_DNA"/>
</dbReference>
<comment type="similarity">
    <text evidence="1">Belongs to the universal ribosomal protein uL10 family.</text>
</comment>
<evidence type="ECO:0008006" key="6">
    <source>
        <dbReference type="Google" id="ProtNLM"/>
    </source>
</evidence>
<evidence type="ECO:0000256" key="3">
    <source>
        <dbReference type="ARBA" id="ARBA00023274"/>
    </source>
</evidence>
<dbReference type="InterPro" id="IPR001790">
    <property type="entry name" value="Ribosomal_uL10"/>
</dbReference>
<organism evidence="4 5">
    <name type="scientific">Elliptochloris bilobata</name>
    <dbReference type="NCBI Taxonomy" id="381761"/>
    <lineage>
        <taxon>Eukaryota</taxon>
        <taxon>Viridiplantae</taxon>
        <taxon>Chlorophyta</taxon>
        <taxon>core chlorophytes</taxon>
        <taxon>Trebouxiophyceae</taxon>
        <taxon>Trebouxiophyceae incertae sedis</taxon>
        <taxon>Elliptochloris clade</taxon>
        <taxon>Elliptochloris</taxon>
    </lineage>
</organism>
<comment type="caution">
    <text evidence="4">The sequence shown here is derived from an EMBL/GenBank/DDBJ whole genome shotgun (WGS) entry which is preliminary data.</text>
</comment>
<accession>A0AAW1QIY6</accession>
<evidence type="ECO:0000313" key="5">
    <source>
        <dbReference type="Proteomes" id="UP001445335"/>
    </source>
</evidence>
<dbReference type="SUPFAM" id="SSF160369">
    <property type="entry name" value="Ribosomal protein L10-like"/>
    <property type="match status" value="1"/>
</dbReference>
<dbReference type="InterPro" id="IPR047865">
    <property type="entry name" value="Ribosomal_uL10_bac_type"/>
</dbReference>